<dbReference type="OrthoDB" id="2559326at2759"/>
<proteinExistence type="predicted"/>
<keyword evidence="4" id="KW-1185">Reference proteome</keyword>
<reference evidence="3" key="1">
    <citation type="submission" date="2020-04" db="EMBL/GenBank/DDBJ databases">
        <title>Analysis of mating type loci in Filobasidium floriforme.</title>
        <authorList>
            <person name="Nowrousian M."/>
        </authorList>
    </citation>
    <scope>NUCLEOTIDE SEQUENCE</scope>
    <source>
        <strain evidence="3">CBS 6242</strain>
    </source>
</reference>
<gene>
    <name evidence="3" type="ORF">FFLO_05767</name>
</gene>
<feature type="compositionally biased region" description="Gly residues" evidence="1">
    <location>
        <begin position="100"/>
        <end position="111"/>
    </location>
</feature>
<sequence>MNTRASVVYGWGVLIAGAAIAYGMAKPSIDERRRIATENGQRPLEIKTWQQRVAESERAVMDNLATPDPQAKAAAQIGAIGNPGESGTSGLGAGLEHAGRGVGVGDGQGKK</sequence>
<evidence type="ECO:0000313" key="4">
    <source>
        <dbReference type="Proteomes" id="UP000812966"/>
    </source>
</evidence>
<evidence type="ECO:0000256" key="2">
    <source>
        <dbReference type="SAM" id="Phobius"/>
    </source>
</evidence>
<evidence type="ECO:0000256" key="1">
    <source>
        <dbReference type="SAM" id="MobiDB-lite"/>
    </source>
</evidence>
<evidence type="ECO:0000313" key="3">
    <source>
        <dbReference type="EMBL" id="KAG7529180.1"/>
    </source>
</evidence>
<dbReference type="AlphaFoldDB" id="A0A8K0JG87"/>
<name>A0A8K0JG87_9TREE</name>
<dbReference type="EMBL" id="JABELV010000156">
    <property type="protein sequence ID" value="KAG7529180.1"/>
    <property type="molecule type" value="Genomic_DNA"/>
</dbReference>
<feature type="transmembrane region" description="Helical" evidence="2">
    <location>
        <begin position="6"/>
        <end position="25"/>
    </location>
</feature>
<organism evidence="3 4">
    <name type="scientific">Filobasidium floriforme</name>
    <dbReference type="NCBI Taxonomy" id="5210"/>
    <lineage>
        <taxon>Eukaryota</taxon>
        <taxon>Fungi</taxon>
        <taxon>Dikarya</taxon>
        <taxon>Basidiomycota</taxon>
        <taxon>Agaricomycotina</taxon>
        <taxon>Tremellomycetes</taxon>
        <taxon>Filobasidiales</taxon>
        <taxon>Filobasidiaceae</taxon>
        <taxon>Filobasidium</taxon>
    </lineage>
</organism>
<keyword evidence="2" id="KW-0472">Membrane</keyword>
<protein>
    <submittedName>
        <fullName evidence="3">Uncharacterized protein</fullName>
    </submittedName>
</protein>
<keyword evidence="2" id="KW-1133">Transmembrane helix</keyword>
<dbReference type="Proteomes" id="UP000812966">
    <property type="component" value="Unassembled WGS sequence"/>
</dbReference>
<feature type="region of interest" description="Disordered" evidence="1">
    <location>
        <begin position="79"/>
        <end position="111"/>
    </location>
</feature>
<keyword evidence="2" id="KW-0812">Transmembrane</keyword>
<accession>A0A8K0JG87</accession>
<comment type="caution">
    <text evidence="3">The sequence shown here is derived from an EMBL/GenBank/DDBJ whole genome shotgun (WGS) entry which is preliminary data.</text>
</comment>